<keyword evidence="4" id="KW-0288">FMN</keyword>
<evidence type="ECO:0000256" key="2">
    <source>
        <dbReference type="ARBA" id="ARBA00009881"/>
    </source>
</evidence>
<sequence length="453" mass="49175">MSGKSSLSHKFCSMLSLKLPIIQAPMAGVVSLQLAANVSSSGALGSIPASGYDLTKSTSSLVDALSTFKTLLPKTNLEPGSSQEGCQLPANMNFFCHDIVQPPNKTQIENWWSLFIDSYVETFLSTNPGSEKSRLSEIKSKGLLNDVQFSNGNVSFKEFEIATEKSRHLKIANCEDPAPIDELISYLNHHPELTPKVMSFHFGIPKSSTINKLHDLGVTILVTATSTSEARLAIENNVDGLVLQGYQAGGHRGNFLVKQEDDDNLSTMDLFKQVKELLDSEEIVRGKESVYLIPAGGIINGDDIKEYLKLGASAVQMGTAFLGCPEKLKSGSKYAATNSVAKIVSEKIEKGANFQLPSTTMTPLVSGKPARTIVTPFIGTLQKNTKSPGTDLPEYGYRYKAFKGLNTALESAQLDETDIGFYLCGKRYGEIEVGKSAKEIIEKLGEELKGWEA</sequence>
<reference evidence="7 8" key="1">
    <citation type="journal article" date="2023" name="Elife">
        <title>Identification of key yeast species and microbe-microbe interactions impacting larval growth of Drosophila in the wild.</title>
        <authorList>
            <person name="Mure A."/>
            <person name="Sugiura Y."/>
            <person name="Maeda R."/>
            <person name="Honda K."/>
            <person name="Sakurai N."/>
            <person name="Takahashi Y."/>
            <person name="Watada M."/>
            <person name="Katoh T."/>
            <person name="Gotoh A."/>
            <person name="Gotoh Y."/>
            <person name="Taniguchi I."/>
            <person name="Nakamura K."/>
            <person name="Hayashi T."/>
            <person name="Katayama T."/>
            <person name="Uemura T."/>
            <person name="Hattori Y."/>
        </authorList>
    </citation>
    <scope>NUCLEOTIDE SEQUENCE [LARGE SCALE GENOMIC DNA]</scope>
    <source>
        <strain evidence="7 8">SC-9</strain>
    </source>
</reference>
<dbReference type="AlphaFoldDB" id="A0AAV5QKQ4"/>
<dbReference type="EMBL" id="BTFZ01000006">
    <property type="protein sequence ID" value="GMM35378.1"/>
    <property type="molecule type" value="Genomic_DNA"/>
</dbReference>
<gene>
    <name evidence="7" type="ORF">DASC09_027030</name>
</gene>
<keyword evidence="6 7" id="KW-0503">Monooxygenase</keyword>
<keyword evidence="3" id="KW-0285">Flavoprotein</keyword>
<dbReference type="PANTHER" id="PTHR42747:SF3">
    <property type="entry name" value="NITRONATE MONOOXYGENASE-RELATED"/>
    <property type="match status" value="1"/>
</dbReference>
<dbReference type="InterPro" id="IPR013785">
    <property type="entry name" value="Aldolase_TIM"/>
</dbReference>
<keyword evidence="8" id="KW-1185">Reference proteome</keyword>
<comment type="cofactor">
    <cofactor evidence="1">
        <name>FMN</name>
        <dbReference type="ChEBI" id="CHEBI:58210"/>
    </cofactor>
</comment>
<dbReference type="InterPro" id="IPR004136">
    <property type="entry name" value="NMO"/>
</dbReference>
<comment type="similarity">
    <text evidence="2">Belongs to the nitronate monooxygenase family. NMO class I subfamily.</text>
</comment>
<evidence type="ECO:0000256" key="5">
    <source>
        <dbReference type="ARBA" id="ARBA00023002"/>
    </source>
</evidence>
<organism evidence="7 8">
    <name type="scientific">Saccharomycopsis crataegensis</name>
    <dbReference type="NCBI Taxonomy" id="43959"/>
    <lineage>
        <taxon>Eukaryota</taxon>
        <taxon>Fungi</taxon>
        <taxon>Dikarya</taxon>
        <taxon>Ascomycota</taxon>
        <taxon>Saccharomycotina</taxon>
        <taxon>Saccharomycetes</taxon>
        <taxon>Saccharomycopsidaceae</taxon>
        <taxon>Saccharomycopsis</taxon>
    </lineage>
</organism>
<dbReference type="CDD" id="cd04730">
    <property type="entry name" value="NPD_like"/>
    <property type="match status" value="1"/>
</dbReference>
<keyword evidence="5" id="KW-0560">Oxidoreductase</keyword>
<dbReference type="Proteomes" id="UP001360560">
    <property type="component" value="Unassembled WGS sequence"/>
</dbReference>
<dbReference type="SUPFAM" id="SSF51412">
    <property type="entry name" value="Inosine monophosphate dehydrogenase (IMPDH)"/>
    <property type="match status" value="1"/>
</dbReference>
<protein>
    <submittedName>
        <fullName evidence="7">Nitronate monooxygenase</fullName>
    </submittedName>
</protein>
<accession>A0AAV5QKQ4</accession>
<dbReference type="GO" id="GO:0018580">
    <property type="term" value="F:nitronate monooxygenase activity"/>
    <property type="evidence" value="ECO:0007669"/>
    <property type="project" value="InterPro"/>
</dbReference>
<evidence type="ECO:0000256" key="3">
    <source>
        <dbReference type="ARBA" id="ARBA00022630"/>
    </source>
</evidence>
<proteinExistence type="inferred from homology"/>
<evidence type="ECO:0000313" key="8">
    <source>
        <dbReference type="Proteomes" id="UP001360560"/>
    </source>
</evidence>
<evidence type="ECO:0000256" key="1">
    <source>
        <dbReference type="ARBA" id="ARBA00001917"/>
    </source>
</evidence>
<dbReference type="PANTHER" id="PTHR42747">
    <property type="entry name" value="NITRONATE MONOOXYGENASE-RELATED"/>
    <property type="match status" value="1"/>
</dbReference>
<dbReference type="Gene3D" id="3.20.20.70">
    <property type="entry name" value="Aldolase class I"/>
    <property type="match status" value="1"/>
</dbReference>
<comment type="caution">
    <text evidence="7">The sequence shown here is derived from an EMBL/GenBank/DDBJ whole genome shotgun (WGS) entry which is preliminary data.</text>
</comment>
<dbReference type="GeneID" id="90073357"/>
<dbReference type="RefSeq" id="XP_064852378.1">
    <property type="nucleotide sequence ID" value="XM_064996306.1"/>
</dbReference>
<evidence type="ECO:0000313" key="7">
    <source>
        <dbReference type="EMBL" id="GMM35378.1"/>
    </source>
</evidence>
<evidence type="ECO:0000256" key="6">
    <source>
        <dbReference type="ARBA" id="ARBA00023033"/>
    </source>
</evidence>
<name>A0AAV5QKQ4_9ASCO</name>
<evidence type="ECO:0000256" key="4">
    <source>
        <dbReference type="ARBA" id="ARBA00022643"/>
    </source>
</evidence>
<dbReference type="Pfam" id="PF03060">
    <property type="entry name" value="NMO"/>
    <property type="match status" value="1"/>
</dbReference>